<name>X0VU13_9ZZZZ</name>
<sequence length="82" mass="9168">MPKPEQISGASIPMKIGNTTYQARTLSDKDYDELHAYCRFKFIEESKLSIDSMLLSKEARQEMLTSVMLASSSVTFNSPEGS</sequence>
<proteinExistence type="predicted"/>
<protein>
    <submittedName>
        <fullName evidence="1">Uncharacterized protein</fullName>
    </submittedName>
</protein>
<comment type="caution">
    <text evidence="1">The sequence shown here is derived from an EMBL/GenBank/DDBJ whole genome shotgun (WGS) entry which is preliminary data.</text>
</comment>
<dbReference type="AlphaFoldDB" id="X0VU13"/>
<organism evidence="1">
    <name type="scientific">marine sediment metagenome</name>
    <dbReference type="NCBI Taxonomy" id="412755"/>
    <lineage>
        <taxon>unclassified sequences</taxon>
        <taxon>metagenomes</taxon>
        <taxon>ecological metagenomes</taxon>
    </lineage>
</organism>
<gene>
    <name evidence="1" type="ORF">S01H1_56859</name>
</gene>
<feature type="non-terminal residue" evidence="1">
    <location>
        <position position="82"/>
    </location>
</feature>
<dbReference type="EMBL" id="BARS01037051">
    <property type="protein sequence ID" value="GAG21904.1"/>
    <property type="molecule type" value="Genomic_DNA"/>
</dbReference>
<reference evidence="1" key="1">
    <citation type="journal article" date="2014" name="Front. Microbiol.">
        <title>High frequency of phylogenetically diverse reductive dehalogenase-homologous genes in deep subseafloor sedimentary metagenomes.</title>
        <authorList>
            <person name="Kawai M."/>
            <person name="Futagami T."/>
            <person name="Toyoda A."/>
            <person name="Takaki Y."/>
            <person name="Nishi S."/>
            <person name="Hori S."/>
            <person name="Arai W."/>
            <person name="Tsubouchi T."/>
            <person name="Morono Y."/>
            <person name="Uchiyama I."/>
            <person name="Ito T."/>
            <person name="Fujiyama A."/>
            <person name="Inagaki F."/>
            <person name="Takami H."/>
        </authorList>
    </citation>
    <scope>NUCLEOTIDE SEQUENCE</scope>
    <source>
        <strain evidence="1">Expedition CK06-06</strain>
    </source>
</reference>
<accession>X0VU13</accession>
<evidence type="ECO:0000313" key="1">
    <source>
        <dbReference type="EMBL" id="GAG21904.1"/>
    </source>
</evidence>